<dbReference type="Proteomes" id="UP000255087">
    <property type="component" value="Unassembled WGS sequence"/>
</dbReference>
<keyword evidence="1" id="KW-0732">Signal</keyword>
<name>A0A380QDP3_YERPU</name>
<feature type="chain" id="PRO_5016780551" evidence="1">
    <location>
        <begin position="19"/>
        <end position="154"/>
    </location>
</feature>
<proteinExistence type="predicted"/>
<protein>
    <submittedName>
        <fullName evidence="2">Uncharacterized protein</fullName>
    </submittedName>
</protein>
<reference evidence="2 3" key="1">
    <citation type="submission" date="2018-06" db="EMBL/GenBank/DDBJ databases">
        <authorList>
            <consortium name="Pathogen Informatics"/>
            <person name="Doyle S."/>
        </authorList>
    </citation>
    <scope>NUCLEOTIDE SEQUENCE [LARGE SCALE GENOMIC DNA]</scope>
    <source>
        <strain evidence="2 3">NCTC8580</strain>
    </source>
</reference>
<organism evidence="2 3">
    <name type="scientific">Yersinia pseudotuberculosis</name>
    <dbReference type="NCBI Taxonomy" id="633"/>
    <lineage>
        <taxon>Bacteria</taxon>
        <taxon>Pseudomonadati</taxon>
        <taxon>Pseudomonadota</taxon>
        <taxon>Gammaproteobacteria</taxon>
        <taxon>Enterobacterales</taxon>
        <taxon>Yersiniaceae</taxon>
        <taxon>Yersinia</taxon>
    </lineage>
</organism>
<feature type="signal peptide" evidence="1">
    <location>
        <begin position="1"/>
        <end position="18"/>
    </location>
</feature>
<dbReference type="RefSeq" id="WP_106441951.1">
    <property type="nucleotide sequence ID" value="NZ_NCLF01000154.1"/>
</dbReference>
<evidence type="ECO:0000256" key="1">
    <source>
        <dbReference type="SAM" id="SignalP"/>
    </source>
</evidence>
<accession>A0A380QDP3</accession>
<gene>
    <name evidence="2" type="ORF">NCTC8580_04238</name>
</gene>
<evidence type="ECO:0000313" key="2">
    <source>
        <dbReference type="EMBL" id="SUP86438.1"/>
    </source>
</evidence>
<dbReference type="EMBL" id="UHJC01000001">
    <property type="protein sequence ID" value="SUP86438.1"/>
    <property type="molecule type" value="Genomic_DNA"/>
</dbReference>
<evidence type="ECO:0000313" key="3">
    <source>
        <dbReference type="Proteomes" id="UP000255087"/>
    </source>
</evidence>
<sequence>MNYKCLVFTLLMSLPAIASKPSLIVCEPQNKNDQTATGIWPAPYLSQNKLCFDMRVDSGNACVSNGQTTTWFVEAVIIDIDGEPQGRDDTWFRVEHPTITDKKIEYTIEGSRDKKTWGLVSNVSINRLSGQAVDWLIGEHGGTTYNCHLEGRKI</sequence>
<dbReference type="AlphaFoldDB" id="A0A380QDP3"/>